<accession>A0A0M0JDH1</accession>
<reference evidence="4" key="1">
    <citation type="journal article" date="2015" name="PLoS Genet.">
        <title>Genome Sequence and Transcriptome Analyses of Chrysochromulina tobin: Metabolic Tools for Enhanced Algal Fitness in the Prominent Order Prymnesiales (Haptophyceae).</title>
        <authorList>
            <person name="Hovde B.T."/>
            <person name="Deodato C.R."/>
            <person name="Hunsperger H.M."/>
            <person name="Ryken S.A."/>
            <person name="Yost W."/>
            <person name="Jha R.K."/>
            <person name="Patterson J."/>
            <person name="Monnat R.J. Jr."/>
            <person name="Barlow S.B."/>
            <person name="Starkenburg S.R."/>
            <person name="Cattolico R.A."/>
        </authorList>
    </citation>
    <scope>NUCLEOTIDE SEQUENCE</scope>
    <source>
        <strain evidence="4">CCMP291</strain>
    </source>
</reference>
<feature type="compositionally biased region" description="Basic and acidic residues" evidence="1">
    <location>
        <begin position="659"/>
        <end position="674"/>
    </location>
</feature>
<keyword evidence="2" id="KW-1133">Transmembrane helix</keyword>
<comment type="caution">
    <text evidence="3">The sequence shown here is derived from an EMBL/GenBank/DDBJ whole genome shotgun (WGS) entry which is preliminary data.</text>
</comment>
<dbReference type="AlphaFoldDB" id="A0A0M0JDH1"/>
<keyword evidence="2" id="KW-0812">Transmembrane</keyword>
<organism evidence="3 4">
    <name type="scientific">Chrysochromulina tobinii</name>
    <dbReference type="NCBI Taxonomy" id="1460289"/>
    <lineage>
        <taxon>Eukaryota</taxon>
        <taxon>Haptista</taxon>
        <taxon>Haptophyta</taxon>
        <taxon>Prymnesiophyceae</taxon>
        <taxon>Prymnesiales</taxon>
        <taxon>Chrysochromulinaceae</taxon>
        <taxon>Chrysochromulina</taxon>
    </lineage>
</organism>
<name>A0A0M0JDH1_9EUKA</name>
<feature type="transmembrane region" description="Helical" evidence="2">
    <location>
        <begin position="140"/>
        <end position="161"/>
    </location>
</feature>
<feature type="compositionally biased region" description="Low complexity" evidence="1">
    <location>
        <begin position="626"/>
        <end position="648"/>
    </location>
</feature>
<feature type="transmembrane region" description="Helical" evidence="2">
    <location>
        <begin position="167"/>
        <end position="188"/>
    </location>
</feature>
<evidence type="ECO:0000256" key="2">
    <source>
        <dbReference type="SAM" id="Phobius"/>
    </source>
</evidence>
<gene>
    <name evidence="3" type="ORF">Ctob_007494</name>
</gene>
<feature type="transmembrane region" description="Helical" evidence="2">
    <location>
        <begin position="318"/>
        <end position="336"/>
    </location>
</feature>
<dbReference type="Proteomes" id="UP000037460">
    <property type="component" value="Unassembled WGS sequence"/>
</dbReference>
<feature type="transmembrane region" description="Helical" evidence="2">
    <location>
        <begin position="200"/>
        <end position="221"/>
    </location>
</feature>
<feature type="transmembrane region" description="Helical" evidence="2">
    <location>
        <begin position="343"/>
        <end position="361"/>
    </location>
</feature>
<feature type="region of interest" description="Disordered" evidence="1">
    <location>
        <begin position="621"/>
        <end position="674"/>
    </location>
</feature>
<feature type="transmembrane region" description="Helical" evidence="2">
    <location>
        <begin position="482"/>
        <end position="507"/>
    </location>
</feature>
<evidence type="ECO:0000313" key="4">
    <source>
        <dbReference type="Proteomes" id="UP000037460"/>
    </source>
</evidence>
<proteinExistence type="predicted"/>
<feature type="region of interest" description="Disordered" evidence="1">
    <location>
        <begin position="93"/>
        <end position="126"/>
    </location>
</feature>
<feature type="transmembrane region" description="Helical" evidence="2">
    <location>
        <begin position="401"/>
        <end position="432"/>
    </location>
</feature>
<keyword evidence="4" id="KW-1185">Reference proteome</keyword>
<keyword evidence="2" id="KW-0472">Membrane</keyword>
<protein>
    <submittedName>
        <fullName evidence="3">Uncharacterized protein</fullName>
    </submittedName>
</protein>
<evidence type="ECO:0000313" key="3">
    <source>
        <dbReference type="EMBL" id="KOO24634.1"/>
    </source>
</evidence>
<evidence type="ECO:0000256" key="1">
    <source>
        <dbReference type="SAM" id="MobiDB-lite"/>
    </source>
</evidence>
<dbReference type="EMBL" id="JWZX01003072">
    <property type="protein sequence ID" value="KOO24634.1"/>
    <property type="molecule type" value="Genomic_DNA"/>
</dbReference>
<sequence>MQRQRSTATAISTADELVLARCRALMLLRNALGEVAYESRRHALLEELFVSNSVENAAAALNSLHSMGFISSNAEFGACTDRLLSAEHALASRSAEQRRESPGARRYGGFGRDGEEGAGVTGAADGEDDGDAAKDLTARALLVVSVLGSLDDLAVQISLLLAGTFTWAQLLLGVTFGSSLVVCFCFFVTLFKPIVAVIQLVPLFAIVFCFAAYTLITVALFETAEVLLLPPPPALPPPPNATAPAMPTGAGRMLWAVSPTMPPWAPPLGDGHHDAHPSADDPLTIYRTAAVLSLGSSTDNFAIGASLGIAGLMLKLKFNALIAAANGVGALVAAAGGHAIGQVADSFGLWIAASVFAYLAWQEGGSLWAGEPASPLLKLAERGVALQLAVPMTLNNLAGGIAGGVVGIGPLLAGTSAFCASFAMMATGFFVGQRLHSVLRGSQLDVRLFSCSIFVTLAYGQVSEKLQALWEAYVPFHLALPLVPAGSDALVALLLVGAAFVGGLLALRQWAADDPKHDVLAGEDTTGEPPVTALHAYLILERARALMQLRNALGEAAYESRRHALLEELVRSAKSPQGSLERAAAVLESLHGFGFLDPDHVAERAELVLWVDRLLGTEGTQTNVVPASSPRKPSPSSSGRSSPHSTRSTWRRILPFGSPERRKESEYGARSDLV</sequence>